<dbReference type="InterPro" id="IPR037401">
    <property type="entry name" value="SnoaL-like"/>
</dbReference>
<reference evidence="2 3" key="2">
    <citation type="journal article" date="2017" name="Int. J. Syst. Evol. Microbiol.">
        <title>Gordonia phthalatica sp. nov., a di-n-butyl phthalate-degrading bacterium isolated from activated sludge.</title>
        <authorList>
            <person name="Jin D."/>
            <person name="Kong X."/>
            <person name="Jia M."/>
            <person name="Yu X."/>
            <person name="Wang X."/>
            <person name="Zhuang X."/>
            <person name="Deng Y."/>
            <person name="Bai Z."/>
        </authorList>
    </citation>
    <scope>NUCLEOTIDE SEQUENCE [LARGE SCALE GENOMIC DNA]</scope>
    <source>
        <strain evidence="2 3">QH-11</strain>
    </source>
</reference>
<sequence length="160" mass="17974">MVSDIETRLRLVEDRLEILNLEGLYAETWDFGDADGWAALFTDDGVFEMLSPTGEVTRTVAGTADLTAFCEDLNRTFQGLHLIHAPRVTLDGDIASAHIQFTFEAHRAHDLGFDQTSVTDAYSVLYVRTTAGWRMKRRVERAMNRNSRTAHPGSFALRPV</sequence>
<dbReference type="PATRIC" id="fig|1136941.3.peg.452"/>
<dbReference type="Gene3D" id="3.10.450.50">
    <property type="match status" value="1"/>
</dbReference>
<keyword evidence="3" id="KW-1185">Reference proteome</keyword>
<protein>
    <recommendedName>
        <fullName evidence="1">SnoaL-like domain-containing protein</fullName>
    </recommendedName>
</protein>
<dbReference type="STRING" id="1136941.ACH46_02260"/>
<evidence type="ECO:0000313" key="3">
    <source>
        <dbReference type="Proteomes" id="UP000063789"/>
    </source>
</evidence>
<reference evidence="3" key="1">
    <citation type="submission" date="2015-06" db="EMBL/GenBank/DDBJ databases">
        <title>Complete genome sequence and metabolic analysis of phthalate degradation pathway in Gordonia sp. QH-11.</title>
        <authorList>
            <person name="Jin D."/>
            <person name="Kong X."/>
            <person name="Bai Z."/>
        </authorList>
    </citation>
    <scope>NUCLEOTIDE SEQUENCE [LARGE SCALE GENOMIC DNA]</scope>
    <source>
        <strain evidence="3">QH-11</strain>
    </source>
</reference>
<evidence type="ECO:0000259" key="1">
    <source>
        <dbReference type="Pfam" id="PF13577"/>
    </source>
</evidence>
<dbReference type="AlphaFoldDB" id="A0A0N9MZH4"/>
<accession>A0A0N9MZH4</accession>
<organism evidence="2 3">
    <name type="scientific">Gordonia phthalatica</name>
    <dbReference type="NCBI Taxonomy" id="1136941"/>
    <lineage>
        <taxon>Bacteria</taxon>
        <taxon>Bacillati</taxon>
        <taxon>Actinomycetota</taxon>
        <taxon>Actinomycetes</taxon>
        <taxon>Mycobacteriales</taxon>
        <taxon>Gordoniaceae</taxon>
        <taxon>Gordonia</taxon>
    </lineage>
</organism>
<dbReference type="Proteomes" id="UP000063789">
    <property type="component" value="Chromosome"/>
</dbReference>
<evidence type="ECO:0000313" key="2">
    <source>
        <dbReference type="EMBL" id="ALG83544.1"/>
    </source>
</evidence>
<name>A0A0N9MZH4_9ACTN</name>
<dbReference type="SUPFAM" id="SSF54427">
    <property type="entry name" value="NTF2-like"/>
    <property type="match status" value="1"/>
</dbReference>
<dbReference type="KEGG" id="goq:ACH46_02260"/>
<feature type="domain" description="SnoaL-like" evidence="1">
    <location>
        <begin position="12"/>
        <end position="138"/>
    </location>
</feature>
<dbReference type="EMBL" id="CP011853">
    <property type="protein sequence ID" value="ALG83544.1"/>
    <property type="molecule type" value="Genomic_DNA"/>
</dbReference>
<gene>
    <name evidence="2" type="ORF">ACH46_02260</name>
</gene>
<proteinExistence type="predicted"/>
<dbReference type="Pfam" id="PF13577">
    <property type="entry name" value="SnoaL_4"/>
    <property type="match status" value="1"/>
</dbReference>
<dbReference type="InterPro" id="IPR032710">
    <property type="entry name" value="NTF2-like_dom_sf"/>
</dbReference>